<dbReference type="AlphaFoldDB" id="A0A840I952"/>
<protein>
    <submittedName>
        <fullName evidence="1">PAS domain-containing protein</fullName>
    </submittedName>
</protein>
<dbReference type="InterPro" id="IPR000014">
    <property type="entry name" value="PAS"/>
</dbReference>
<dbReference type="SUPFAM" id="SSF55785">
    <property type="entry name" value="PYP-like sensor domain (PAS domain)"/>
    <property type="match status" value="1"/>
</dbReference>
<comment type="caution">
    <text evidence="1">The sequence shown here is derived from an EMBL/GenBank/DDBJ whole genome shotgun (WGS) entry which is preliminary data.</text>
</comment>
<dbReference type="Gene3D" id="3.30.450.20">
    <property type="entry name" value="PAS domain"/>
    <property type="match status" value="1"/>
</dbReference>
<gene>
    <name evidence="1" type="ORF">BDZ31_001012</name>
</gene>
<dbReference type="CDD" id="cd00130">
    <property type="entry name" value="PAS"/>
    <property type="match status" value="1"/>
</dbReference>
<organism evidence="1 2">
    <name type="scientific">Conexibacter arvalis</name>
    <dbReference type="NCBI Taxonomy" id="912552"/>
    <lineage>
        <taxon>Bacteria</taxon>
        <taxon>Bacillati</taxon>
        <taxon>Actinomycetota</taxon>
        <taxon>Thermoleophilia</taxon>
        <taxon>Solirubrobacterales</taxon>
        <taxon>Conexibacteraceae</taxon>
        <taxon>Conexibacter</taxon>
    </lineage>
</organism>
<dbReference type="RefSeq" id="WP_183339607.1">
    <property type="nucleotide sequence ID" value="NZ_JACHNU010000001.1"/>
</dbReference>
<evidence type="ECO:0000313" key="1">
    <source>
        <dbReference type="EMBL" id="MBB4661439.1"/>
    </source>
</evidence>
<dbReference type="Proteomes" id="UP000585272">
    <property type="component" value="Unassembled WGS sequence"/>
</dbReference>
<keyword evidence="2" id="KW-1185">Reference proteome</keyword>
<name>A0A840I952_9ACTN</name>
<reference evidence="1 2" key="1">
    <citation type="submission" date="2020-08" db="EMBL/GenBank/DDBJ databases">
        <title>Genomic Encyclopedia of Archaeal and Bacterial Type Strains, Phase II (KMG-II): from individual species to whole genera.</title>
        <authorList>
            <person name="Goeker M."/>
        </authorList>
    </citation>
    <scope>NUCLEOTIDE SEQUENCE [LARGE SCALE GENOMIC DNA]</scope>
    <source>
        <strain evidence="1 2">DSM 23288</strain>
    </source>
</reference>
<accession>A0A840I952</accession>
<sequence>MTNPSQNNRAAAHLRLVPETGESARPHRWFCGACGAPGPADATPHPFARGCEACGDGLLLEAADALAPRPGEAFLLVDAALTVRSLSPAAVDLLAVAPEEAIGRPIAELLSAADAEAGPSGALPTAISAAAAGGEEEPTRMTVRPADVFGVRIPARIGVCGPPRAAVVVLD</sequence>
<dbReference type="EMBL" id="JACHNU010000001">
    <property type="protein sequence ID" value="MBB4661439.1"/>
    <property type="molecule type" value="Genomic_DNA"/>
</dbReference>
<dbReference type="InterPro" id="IPR035965">
    <property type="entry name" value="PAS-like_dom_sf"/>
</dbReference>
<proteinExistence type="predicted"/>
<evidence type="ECO:0000313" key="2">
    <source>
        <dbReference type="Proteomes" id="UP000585272"/>
    </source>
</evidence>